<evidence type="ECO:0000256" key="4">
    <source>
        <dbReference type="ARBA" id="ARBA00022989"/>
    </source>
</evidence>
<dbReference type="KEGG" id="tbg:TbgDal_X10230"/>
<keyword evidence="4" id="KW-1133">Transmembrane helix</keyword>
<dbReference type="CDD" id="cd07308">
    <property type="entry name" value="lectin_leg-like"/>
    <property type="match status" value="1"/>
</dbReference>
<keyword evidence="5" id="KW-0472">Membrane</keyword>
<evidence type="ECO:0000256" key="3">
    <source>
        <dbReference type="ARBA" id="ARBA00022729"/>
    </source>
</evidence>
<evidence type="ECO:0000313" key="7">
    <source>
        <dbReference type="EMBL" id="CBH15930.1"/>
    </source>
</evidence>
<dbReference type="GO" id="GO:0030134">
    <property type="term" value="C:COPII-coated ER to Golgi transport vesicle"/>
    <property type="evidence" value="ECO:0007669"/>
    <property type="project" value="TreeGrafter"/>
</dbReference>
<accession>D0A3T6</accession>
<dbReference type="RefSeq" id="XP_011778194.1">
    <property type="nucleotide sequence ID" value="XM_011779892.1"/>
</dbReference>
<dbReference type="PROSITE" id="PS51328">
    <property type="entry name" value="L_LECTIN_LIKE"/>
    <property type="match status" value="1"/>
</dbReference>
<dbReference type="Gene3D" id="2.60.120.200">
    <property type="match status" value="1"/>
</dbReference>
<name>D0A3T6_TRYB9</name>
<dbReference type="GO" id="GO:0000139">
    <property type="term" value="C:Golgi membrane"/>
    <property type="evidence" value="ECO:0007669"/>
    <property type="project" value="TreeGrafter"/>
</dbReference>
<keyword evidence="3" id="KW-0732">Signal</keyword>
<dbReference type="InterPro" id="IPR051136">
    <property type="entry name" value="Intracellular_Lectin-GPT"/>
</dbReference>
<protein>
    <submittedName>
        <fullName evidence="7">Legume-like lectin, putative</fullName>
    </submittedName>
</protein>
<dbReference type="GO" id="GO:0005793">
    <property type="term" value="C:endoplasmic reticulum-Golgi intermediate compartment"/>
    <property type="evidence" value="ECO:0007669"/>
    <property type="project" value="TreeGrafter"/>
</dbReference>
<dbReference type="PANTHER" id="PTHR12223:SF28">
    <property type="entry name" value="LECTIN, MANNOSE BINDING 1 LIKE"/>
    <property type="match status" value="1"/>
</dbReference>
<keyword evidence="2" id="KW-0812">Transmembrane</keyword>
<keyword evidence="7" id="KW-0430">Lectin</keyword>
<evidence type="ECO:0000313" key="8">
    <source>
        <dbReference type="Proteomes" id="UP000002316"/>
    </source>
</evidence>
<organism evidence="7 8">
    <name type="scientific">Trypanosoma brucei gambiense (strain MHOM/CI/86/DAL972)</name>
    <dbReference type="NCBI Taxonomy" id="679716"/>
    <lineage>
        <taxon>Eukaryota</taxon>
        <taxon>Discoba</taxon>
        <taxon>Euglenozoa</taxon>
        <taxon>Kinetoplastea</taxon>
        <taxon>Metakinetoplastina</taxon>
        <taxon>Trypanosomatida</taxon>
        <taxon>Trypanosomatidae</taxon>
        <taxon>Trypanosoma</taxon>
    </lineage>
</organism>
<proteinExistence type="predicted"/>
<dbReference type="OrthoDB" id="270293at2759"/>
<evidence type="ECO:0000256" key="1">
    <source>
        <dbReference type="ARBA" id="ARBA00004479"/>
    </source>
</evidence>
<dbReference type="InterPro" id="IPR005052">
    <property type="entry name" value="Lectin_leg"/>
</dbReference>
<dbReference type="EMBL" id="FN554973">
    <property type="protein sequence ID" value="CBH15930.1"/>
    <property type="molecule type" value="Genomic_DNA"/>
</dbReference>
<comment type="subcellular location">
    <subcellularLocation>
        <location evidence="1">Membrane</location>
        <topology evidence="1">Single-pass type I membrane protein</topology>
    </subcellularLocation>
</comment>
<dbReference type="Pfam" id="PF03388">
    <property type="entry name" value="Lectin_leg-like"/>
    <property type="match status" value="1"/>
</dbReference>
<gene>
    <name evidence="7" type="ORF">TbgDal_X10230</name>
</gene>
<evidence type="ECO:0000256" key="2">
    <source>
        <dbReference type="ARBA" id="ARBA00022692"/>
    </source>
</evidence>
<reference evidence="8" key="1">
    <citation type="journal article" date="2010" name="PLoS Negl. Trop. Dis.">
        <title>The genome sequence of Trypanosoma brucei gambiense, causative agent of chronic human african trypanosomiasis.</title>
        <authorList>
            <person name="Jackson A.P."/>
            <person name="Sanders M."/>
            <person name="Berry A."/>
            <person name="McQuillan J."/>
            <person name="Aslett M.A."/>
            <person name="Quail M.A."/>
            <person name="Chukualim B."/>
            <person name="Capewell P."/>
            <person name="MacLeod A."/>
            <person name="Melville S.E."/>
            <person name="Gibson W."/>
            <person name="Barry J.D."/>
            <person name="Berriman M."/>
            <person name="Hertz-Fowler C."/>
        </authorList>
    </citation>
    <scope>NUCLEOTIDE SEQUENCE [LARGE SCALE GENOMIC DNA]</scope>
    <source>
        <strain evidence="8">MHOM/CI/86/DAL972</strain>
    </source>
</reference>
<feature type="domain" description="L-type lectin-like" evidence="6">
    <location>
        <begin position="55"/>
        <end position="288"/>
    </location>
</feature>
<dbReference type="GO" id="GO:0006888">
    <property type="term" value="P:endoplasmic reticulum to Golgi vesicle-mediated transport"/>
    <property type="evidence" value="ECO:0007669"/>
    <property type="project" value="TreeGrafter"/>
</dbReference>
<dbReference type="Proteomes" id="UP000002316">
    <property type="component" value="Chromosome 10"/>
</dbReference>
<dbReference type="InterPro" id="IPR013320">
    <property type="entry name" value="ConA-like_dom_sf"/>
</dbReference>
<evidence type="ECO:0000259" key="6">
    <source>
        <dbReference type="PROSITE" id="PS51328"/>
    </source>
</evidence>
<dbReference type="GO" id="GO:0005789">
    <property type="term" value="C:endoplasmic reticulum membrane"/>
    <property type="evidence" value="ECO:0007669"/>
    <property type="project" value="TreeGrafter"/>
</dbReference>
<dbReference type="SUPFAM" id="SSF49899">
    <property type="entry name" value="Concanavalin A-like lectins/glucanases"/>
    <property type="match status" value="1"/>
</dbReference>
<sequence>MVNAALSFIIFTFHRFFVPLSGAVGMPPTPLRLTLFSPLLLFLLTAGTVCGTPGTDYIQVHSVFPPILRNFWEHGMRFWSFGLNTVVTDNYIRLTEGRRNVSGYIWNRHSNRMEAFELNATLQVQRHHRDSQTTASEGSGMAIWYTTVDRFTRNETQFFGFRSSFTGVGVLLTHADEISLVVNNGTTTIDTQHLTRKRHGYCRVPRLGSEHLTITLQYTNQTFRVLYTVHFTKKGREQDTWGAPHSTVLCTTGPAPPLDSSYYFGVTAANTGLSQAAHELRSIIMTPLSNITHHAEEESLAAQARLFKEDNKVTQELSD</sequence>
<dbReference type="PANTHER" id="PTHR12223">
    <property type="entry name" value="VESICULAR MANNOSE-BINDING LECTIN"/>
    <property type="match status" value="1"/>
</dbReference>
<dbReference type="AlphaFoldDB" id="D0A3T6"/>
<dbReference type="GeneID" id="23864191"/>
<evidence type="ECO:0000256" key="5">
    <source>
        <dbReference type="ARBA" id="ARBA00023136"/>
    </source>
</evidence>
<dbReference type="VEuPathDB" id="TriTrypDB:Tbg972.10.10230"/>
<dbReference type="GO" id="GO:0005537">
    <property type="term" value="F:D-mannose binding"/>
    <property type="evidence" value="ECO:0007669"/>
    <property type="project" value="TreeGrafter"/>
</dbReference>